<dbReference type="InterPro" id="IPR003660">
    <property type="entry name" value="HAMP_dom"/>
</dbReference>
<name>A0A657LQG9_9HYPH</name>
<dbReference type="Gene3D" id="3.60.40.10">
    <property type="entry name" value="PPM-type phosphatase domain"/>
    <property type="match status" value="1"/>
</dbReference>
<keyword evidence="2" id="KW-0812">Transmembrane</keyword>
<keyword evidence="1" id="KW-0378">Hydrolase</keyword>
<evidence type="ECO:0000313" key="4">
    <source>
        <dbReference type="EMBL" id="OJF93670.1"/>
    </source>
</evidence>
<organism evidence="4 5">
    <name type="scientific">Pararhizobium antarcticum</name>
    <dbReference type="NCBI Taxonomy" id="1798805"/>
    <lineage>
        <taxon>Bacteria</taxon>
        <taxon>Pseudomonadati</taxon>
        <taxon>Pseudomonadota</taxon>
        <taxon>Alphaproteobacteria</taxon>
        <taxon>Hyphomicrobiales</taxon>
        <taxon>Rhizobiaceae</taxon>
        <taxon>Rhizobium/Agrobacterium group</taxon>
        <taxon>Pararhizobium</taxon>
    </lineage>
</organism>
<dbReference type="InterPro" id="IPR052016">
    <property type="entry name" value="Bact_Sigma-Reg"/>
</dbReference>
<sequence length="661" mass="71278">MPFTTIRSTLLALIGSLGMVILVLAAVQLNDLSVLHGRAQQQFEANIARNKIARATLALGRERNAIFLSLAIGAEARSETAVETDRSFAAIRLAVAGAFKSDDAGTEADLAAVFLKTLPEMRADAAAAMLLPLGSQARQKEASQWLAGISLVVKDLRAIRLRLLDLGDTGENLFSIYHLRTLTLILLDEIMKNDALLEVETVRQANATLSTAEAGLLDTAPLGSIAPTETAVSVAPFEEILAALGEGHLGVGFGSFDAQVYGDAERALRQALLSGSGLDEAVLRWRRVSAAAILQLDELQAATFRVMQNHVIETRTEAWTNMLIWGLVLCASALILGVSFWVVLALVVGPLERMRVAMLELANENLAVSLPKPNRIREIGAMDDALRVFKANASRRQTLQRERLKLHGRLEETYTHLKTDLEAAALIQASLLPQQAQMAGVSLSSYFRPSNFLAGDTFDVLQQADGRVIVFQIDVAGHGAAAALVSIASKYTVAQAILQRPTGSNLADLAKEINREWPSDLPYFTLLLAEIDHSTEQGTLVQAGHPSPILLRSNGDLVALGEGGLPIGALAQATFDAVSFSFGPNDRLVMATDGVHEMESPDGEPFSDERLQKVLRGGKGKTTEQIIDELDVAMRSWRGDDTLDDDVTIVVLEGKRVDGHQ</sequence>
<evidence type="ECO:0000256" key="2">
    <source>
        <dbReference type="SAM" id="Phobius"/>
    </source>
</evidence>
<evidence type="ECO:0000259" key="3">
    <source>
        <dbReference type="PROSITE" id="PS50885"/>
    </source>
</evidence>
<dbReference type="PANTHER" id="PTHR43156">
    <property type="entry name" value="STAGE II SPORULATION PROTEIN E-RELATED"/>
    <property type="match status" value="1"/>
</dbReference>
<dbReference type="GO" id="GO:0016791">
    <property type="term" value="F:phosphatase activity"/>
    <property type="evidence" value="ECO:0007669"/>
    <property type="project" value="TreeGrafter"/>
</dbReference>
<dbReference type="SUPFAM" id="SSF81606">
    <property type="entry name" value="PP2C-like"/>
    <property type="match status" value="1"/>
</dbReference>
<accession>A0A657LQG9</accession>
<reference evidence="4 5" key="1">
    <citation type="submission" date="2016-02" db="EMBL/GenBank/DDBJ databases">
        <title>Genome sequencing of a beta-galactosidase producing bacteria Rhizobium sp. 59.</title>
        <authorList>
            <person name="Wang D."/>
            <person name="Kot W."/>
            <person name="Qin Y."/>
            <person name="Hansen L."/>
            <person name="Naqvi K."/>
            <person name="Rensing C."/>
        </authorList>
    </citation>
    <scope>NUCLEOTIDE SEQUENCE [LARGE SCALE GENOMIC DNA]</scope>
    <source>
        <strain evidence="4 5">59</strain>
    </source>
</reference>
<keyword evidence="5" id="KW-1185">Reference proteome</keyword>
<dbReference type="GO" id="GO:0007165">
    <property type="term" value="P:signal transduction"/>
    <property type="evidence" value="ECO:0007669"/>
    <property type="project" value="InterPro"/>
</dbReference>
<proteinExistence type="predicted"/>
<dbReference type="PROSITE" id="PS50885">
    <property type="entry name" value="HAMP"/>
    <property type="match status" value="1"/>
</dbReference>
<dbReference type="InterPro" id="IPR001932">
    <property type="entry name" value="PPM-type_phosphatase-like_dom"/>
</dbReference>
<keyword evidence="2" id="KW-1133">Transmembrane helix</keyword>
<evidence type="ECO:0000256" key="1">
    <source>
        <dbReference type="ARBA" id="ARBA00022801"/>
    </source>
</evidence>
<dbReference type="AlphaFoldDB" id="A0A657LQG9"/>
<gene>
    <name evidence="4" type="ORF">AX760_21585</name>
</gene>
<dbReference type="Proteomes" id="UP000182661">
    <property type="component" value="Unassembled WGS sequence"/>
</dbReference>
<dbReference type="InterPro" id="IPR036457">
    <property type="entry name" value="PPM-type-like_dom_sf"/>
</dbReference>
<dbReference type="Gene3D" id="6.10.340.10">
    <property type="match status" value="1"/>
</dbReference>
<keyword evidence="2" id="KW-0472">Membrane</keyword>
<dbReference type="SMART" id="SM00331">
    <property type="entry name" value="PP2C_SIG"/>
    <property type="match status" value="1"/>
</dbReference>
<dbReference type="Pfam" id="PF07228">
    <property type="entry name" value="SpoIIE"/>
    <property type="match status" value="1"/>
</dbReference>
<feature type="domain" description="HAMP" evidence="3">
    <location>
        <begin position="345"/>
        <end position="398"/>
    </location>
</feature>
<feature type="transmembrane region" description="Helical" evidence="2">
    <location>
        <begin position="322"/>
        <end position="348"/>
    </location>
</feature>
<protein>
    <recommendedName>
        <fullName evidence="3">HAMP domain-containing protein</fullName>
    </recommendedName>
</protein>
<dbReference type="PANTHER" id="PTHR43156:SF2">
    <property type="entry name" value="STAGE II SPORULATION PROTEIN E"/>
    <property type="match status" value="1"/>
</dbReference>
<dbReference type="GO" id="GO:0016020">
    <property type="term" value="C:membrane"/>
    <property type="evidence" value="ECO:0007669"/>
    <property type="project" value="InterPro"/>
</dbReference>
<dbReference type="EMBL" id="LSRP01000106">
    <property type="protein sequence ID" value="OJF93670.1"/>
    <property type="molecule type" value="Genomic_DNA"/>
</dbReference>
<comment type="caution">
    <text evidence="4">The sequence shown here is derived from an EMBL/GenBank/DDBJ whole genome shotgun (WGS) entry which is preliminary data.</text>
</comment>
<evidence type="ECO:0000313" key="5">
    <source>
        <dbReference type="Proteomes" id="UP000182661"/>
    </source>
</evidence>